<gene>
    <name evidence="1" type="ORF">E2C01_096063</name>
</gene>
<accession>A0A5B7JRP3</accession>
<organism evidence="1 2">
    <name type="scientific">Portunus trituberculatus</name>
    <name type="common">Swimming crab</name>
    <name type="synonym">Neptunus trituberculatus</name>
    <dbReference type="NCBI Taxonomy" id="210409"/>
    <lineage>
        <taxon>Eukaryota</taxon>
        <taxon>Metazoa</taxon>
        <taxon>Ecdysozoa</taxon>
        <taxon>Arthropoda</taxon>
        <taxon>Crustacea</taxon>
        <taxon>Multicrustacea</taxon>
        <taxon>Malacostraca</taxon>
        <taxon>Eumalacostraca</taxon>
        <taxon>Eucarida</taxon>
        <taxon>Decapoda</taxon>
        <taxon>Pleocyemata</taxon>
        <taxon>Brachyura</taxon>
        <taxon>Eubrachyura</taxon>
        <taxon>Portunoidea</taxon>
        <taxon>Portunidae</taxon>
        <taxon>Portuninae</taxon>
        <taxon>Portunus</taxon>
    </lineage>
</organism>
<comment type="caution">
    <text evidence="1">The sequence shown here is derived from an EMBL/GenBank/DDBJ whole genome shotgun (WGS) entry which is preliminary data.</text>
</comment>
<proteinExistence type="predicted"/>
<dbReference type="Proteomes" id="UP000324222">
    <property type="component" value="Unassembled WGS sequence"/>
</dbReference>
<evidence type="ECO:0000313" key="1">
    <source>
        <dbReference type="EMBL" id="MPD00582.1"/>
    </source>
</evidence>
<name>A0A5B7JRP3_PORTR</name>
<dbReference type="EMBL" id="VSRR010123557">
    <property type="protein sequence ID" value="MPD00582.1"/>
    <property type="molecule type" value="Genomic_DNA"/>
</dbReference>
<keyword evidence="2" id="KW-1185">Reference proteome</keyword>
<dbReference type="AlphaFoldDB" id="A0A5B7JRP3"/>
<evidence type="ECO:0000313" key="2">
    <source>
        <dbReference type="Proteomes" id="UP000324222"/>
    </source>
</evidence>
<sequence>MEWRDGGREGGREGGIGYAGREAGMSRVLGLKAESGDTHGRAGFVRGQSEGAGLAVHEADW</sequence>
<protein>
    <submittedName>
        <fullName evidence="1">Uncharacterized protein</fullName>
    </submittedName>
</protein>
<reference evidence="1 2" key="1">
    <citation type="submission" date="2019-05" db="EMBL/GenBank/DDBJ databases">
        <title>Another draft genome of Portunus trituberculatus and its Hox gene families provides insights of decapod evolution.</title>
        <authorList>
            <person name="Jeong J.-H."/>
            <person name="Song I."/>
            <person name="Kim S."/>
            <person name="Choi T."/>
            <person name="Kim D."/>
            <person name="Ryu S."/>
            <person name="Kim W."/>
        </authorList>
    </citation>
    <scope>NUCLEOTIDE SEQUENCE [LARGE SCALE GENOMIC DNA]</scope>
    <source>
        <tissue evidence="1">Muscle</tissue>
    </source>
</reference>